<accession>A0A9D1UTI6</accession>
<dbReference type="Pfam" id="PF03099">
    <property type="entry name" value="BPL_LplA_LipB"/>
    <property type="match status" value="1"/>
</dbReference>
<sequence length="322" mass="34560">MAVQDPHPRSMRSEELLSEQVLLDEDLLRHVLVDDGPYAHLRRVLTVDSTNAELARSAADAGFQRQWPHLSILTAEQQTGGRGRLARAWSSPVGHSLSTSIVLRPVVSTDLYAWLSLLAGVALVEVLREEHGVAAQLKWPNDVHIEGRKISGILASIAGDAVVLGIGINVLQEAKGLPTAQSTSVLVERERAGHAVPSPGTSEAATLRTQVLSSVLLRFAELLRQLEAAGPAAHDLPRTLRDSVTAAMDTLGSEVRVELPDGTAVRGRAVGLSGQGAVIVEVSHWRGATEEGDEPAWAPTTPERRTFSAGDVTHLRPLTRRP</sequence>
<dbReference type="PANTHER" id="PTHR12835">
    <property type="entry name" value="BIOTIN PROTEIN LIGASE"/>
    <property type="match status" value="1"/>
</dbReference>
<evidence type="ECO:0000256" key="2">
    <source>
        <dbReference type="ARBA" id="ARBA00023267"/>
    </source>
</evidence>
<dbReference type="Proteomes" id="UP000824151">
    <property type="component" value="Unassembled WGS sequence"/>
</dbReference>
<reference evidence="6" key="2">
    <citation type="submission" date="2021-04" db="EMBL/GenBank/DDBJ databases">
        <authorList>
            <person name="Gilroy R."/>
        </authorList>
    </citation>
    <scope>NUCLEOTIDE SEQUENCE</scope>
    <source>
        <strain evidence="6">ChiHejej3B27-3195</strain>
    </source>
</reference>
<protein>
    <recommendedName>
        <fullName evidence="3">biotin--[biotin carboxyl-carrier protein] ligase</fullName>
        <ecNumber evidence="3">6.3.4.15</ecNumber>
    </recommendedName>
</protein>
<gene>
    <name evidence="6" type="ORF">H9871_08240</name>
</gene>
<evidence type="ECO:0000259" key="5">
    <source>
        <dbReference type="PROSITE" id="PS51733"/>
    </source>
</evidence>
<name>A0A9D1UTI6_9MICC</name>
<dbReference type="Gene3D" id="3.30.930.10">
    <property type="entry name" value="Bira Bifunctional Protein, Domain 2"/>
    <property type="match status" value="1"/>
</dbReference>
<dbReference type="EMBL" id="DXGD01000306">
    <property type="protein sequence ID" value="HIX00120.1"/>
    <property type="molecule type" value="Genomic_DNA"/>
</dbReference>
<feature type="region of interest" description="Disordered" evidence="4">
    <location>
        <begin position="288"/>
        <end position="322"/>
    </location>
</feature>
<dbReference type="EC" id="6.3.4.15" evidence="3"/>
<proteinExistence type="predicted"/>
<evidence type="ECO:0000256" key="1">
    <source>
        <dbReference type="ARBA" id="ARBA00022598"/>
    </source>
</evidence>
<dbReference type="InterPro" id="IPR045864">
    <property type="entry name" value="aa-tRNA-synth_II/BPL/LPL"/>
</dbReference>
<dbReference type="Pfam" id="PF02237">
    <property type="entry name" value="BPL_C"/>
    <property type="match status" value="1"/>
</dbReference>
<dbReference type="PROSITE" id="PS51733">
    <property type="entry name" value="BPL_LPL_CATALYTIC"/>
    <property type="match status" value="1"/>
</dbReference>
<evidence type="ECO:0000313" key="7">
    <source>
        <dbReference type="Proteomes" id="UP000824151"/>
    </source>
</evidence>
<evidence type="ECO:0000256" key="3">
    <source>
        <dbReference type="ARBA" id="ARBA00024227"/>
    </source>
</evidence>
<dbReference type="GO" id="GO:0005737">
    <property type="term" value="C:cytoplasm"/>
    <property type="evidence" value="ECO:0007669"/>
    <property type="project" value="TreeGrafter"/>
</dbReference>
<dbReference type="Gene3D" id="2.30.30.100">
    <property type="match status" value="1"/>
</dbReference>
<keyword evidence="2" id="KW-0092">Biotin</keyword>
<organism evidence="6 7">
    <name type="scientific">Candidatus Nesterenkonia stercoripullorum</name>
    <dbReference type="NCBI Taxonomy" id="2838701"/>
    <lineage>
        <taxon>Bacteria</taxon>
        <taxon>Bacillati</taxon>
        <taxon>Actinomycetota</taxon>
        <taxon>Actinomycetes</taxon>
        <taxon>Micrococcales</taxon>
        <taxon>Micrococcaceae</taxon>
        <taxon>Nesterenkonia</taxon>
    </lineage>
</organism>
<comment type="caution">
    <text evidence="6">The sequence shown here is derived from an EMBL/GenBank/DDBJ whole genome shotgun (WGS) entry which is preliminary data.</text>
</comment>
<reference evidence="6" key="1">
    <citation type="journal article" date="2021" name="PeerJ">
        <title>Extensive microbial diversity within the chicken gut microbiome revealed by metagenomics and culture.</title>
        <authorList>
            <person name="Gilroy R."/>
            <person name="Ravi A."/>
            <person name="Getino M."/>
            <person name="Pursley I."/>
            <person name="Horton D.L."/>
            <person name="Alikhan N.F."/>
            <person name="Baker D."/>
            <person name="Gharbi K."/>
            <person name="Hall N."/>
            <person name="Watson M."/>
            <person name="Adriaenssens E.M."/>
            <person name="Foster-Nyarko E."/>
            <person name="Jarju S."/>
            <person name="Secka A."/>
            <person name="Antonio M."/>
            <person name="Oren A."/>
            <person name="Chaudhuri R.R."/>
            <person name="La Ragione R."/>
            <person name="Hildebrand F."/>
            <person name="Pallen M.J."/>
        </authorList>
    </citation>
    <scope>NUCLEOTIDE SEQUENCE</scope>
    <source>
        <strain evidence="6">ChiHejej3B27-3195</strain>
    </source>
</reference>
<keyword evidence="1 6" id="KW-0436">Ligase</keyword>
<dbReference type="SUPFAM" id="SSF55681">
    <property type="entry name" value="Class II aaRS and biotin synthetases"/>
    <property type="match status" value="1"/>
</dbReference>
<dbReference type="NCBIfam" id="TIGR00121">
    <property type="entry name" value="birA_ligase"/>
    <property type="match status" value="1"/>
</dbReference>
<dbReference type="InterPro" id="IPR004408">
    <property type="entry name" value="Biotin_CoA_COase_ligase"/>
</dbReference>
<evidence type="ECO:0000313" key="6">
    <source>
        <dbReference type="EMBL" id="HIX00120.1"/>
    </source>
</evidence>
<dbReference type="InterPro" id="IPR004143">
    <property type="entry name" value="BPL_LPL_catalytic"/>
</dbReference>
<dbReference type="CDD" id="cd16442">
    <property type="entry name" value="BPL"/>
    <property type="match status" value="1"/>
</dbReference>
<feature type="domain" description="BPL/LPL catalytic" evidence="5">
    <location>
        <begin position="22"/>
        <end position="227"/>
    </location>
</feature>
<dbReference type="AlphaFoldDB" id="A0A9D1UTI6"/>
<dbReference type="PANTHER" id="PTHR12835:SF5">
    <property type="entry name" value="BIOTIN--PROTEIN LIGASE"/>
    <property type="match status" value="1"/>
</dbReference>
<dbReference type="InterPro" id="IPR003142">
    <property type="entry name" value="BPL_C"/>
</dbReference>
<dbReference type="GO" id="GO:0004077">
    <property type="term" value="F:biotin--[biotin carboxyl-carrier protein] ligase activity"/>
    <property type="evidence" value="ECO:0007669"/>
    <property type="project" value="UniProtKB-EC"/>
</dbReference>
<evidence type="ECO:0000256" key="4">
    <source>
        <dbReference type="SAM" id="MobiDB-lite"/>
    </source>
</evidence>